<reference evidence="2" key="2">
    <citation type="submission" date="2019-07" db="EMBL/GenBank/DDBJ databases">
        <authorList>
            <person name="Yang Y."/>
            <person name="Bocs S."/>
            <person name="Baudouin L."/>
        </authorList>
    </citation>
    <scope>NUCLEOTIDE SEQUENCE</scope>
    <source>
        <tissue evidence="2">Spear leaf of Hainan Tall coconut</tissue>
    </source>
</reference>
<dbReference type="AlphaFoldDB" id="A0A8K0IBC3"/>
<evidence type="ECO:0000313" key="2">
    <source>
        <dbReference type="EMBL" id="KAG1346637.1"/>
    </source>
</evidence>
<feature type="region of interest" description="Disordered" evidence="1">
    <location>
        <begin position="128"/>
        <end position="196"/>
    </location>
</feature>
<name>A0A8K0IBC3_COCNU</name>
<proteinExistence type="predicted"/>
<protein>
    <submittedName>
        <fullName evidence="2">Uncharacterized protein</fullName>
    </submittedName>
</protein>
<organism evidence="2 3">
    <name type="scientific">Cocos nucifera</name>
    <name type="common">Coconut palm</name>
    <dbReference type="NCBI Taxonomy" id="13894"/>
    <lineage>
        <taxon>Eukaryota</taxon>
        <taxon>Viridiplantae</taxon>
        <taxon>Streptophyta</taxon>
        <taxon>Embryophyta</taxon>
        <taxon>Tracheophyta</taxon>
        <taxon>Spermatophyta</taxon>
        <taxon>Magnoliopsida</taxon>
        <taxon>Liliopsida</taxon>
        <taxon>Arecaceae</taxon>
        <taxon>Arecoideae</taxon>
        <taxon>Cocoseae</taxon>
        <taxon>Attaleinae</taxon>
        <taxon>Cocos</taxon>
    </lineage>
</organism>
<evidence type="ECO:0000313" key="3">
    <source>
        <dbReference type="Proteomes" id="UP000797356"/>
    </source>
</evidence>
<dbReference type="EMBL" id="CM017877">
    <property type="protein sequence ID" value="KAG1346637.1"/>
    <property type="molecule type" value="Genomic_DNA"/>
</dbReference>
<feature type="compositionally biased region" description="Basic and acidic residues" evidence="1">
    <location>
        <begin position="134"/>
        <end position="143"/>
    </location>
</feature>
<dbReference type="Proteomes" id="UP000797356">
    <property type="component" value="Chromosome 6"/>
</dbReference>
<comment type="caution">
    <text evidence="2">The sequence shown here is derived from an EMBL/GenBank/DDBJ whole genome shotgun (WGS) entry which is preliminary data.</text>
</comment>
<evidence type="ECO:0000256" key="1">
    <source>
        <dbReference type="SAM" id="MobiDB-lite"/>
    </source>
</evidence>
<sequence length="196" mass="21893">MVQKALMEHGGEEGLTAEVINEYLIATNYDLPPHHDRFFPYYLNELTQRNKIILDPSSGRYTIPGRAEVQRLRSQAEEVLCKFRKAEDRYIKNLAYPFVKEHHLSKIKKVKALLAQANISRGYGGFKIPTAGEMRPDPGHDGSGRTAEPNGGERPGPIVNPARNLSVRDPGLPPRRGRPGYLSPMGRTRPRNGGAI</sequence>
<accession>A0A8K0IBC3</accession>
<reference evidence="2" key="1">
    <citation type="journal article" date="2017" name="Gigascience">
        <title>The genome draft of coconut (Cocos nucifera).</title>
        <authorList>
            <person name="Xiao Y."/>
            <person name="Xu P."/>
            <person name="Fan H."/>
            <person name="Baudouin L."/>
            <person name="Xia W."/>
            <person name="Bocs S."/>
            <person name="Xu J."/>
            <person name="Li Q."/>
            <person name="Guo A."/>
            <person name="Zhou L."/>
            <person name="Li J."/>
            <person name="Wu Y."/>
            <person name="Ma Z."/>
            <person name="Armero A."/>
            <person name="Issali A.E."/>
            <person name="Liu N."/>
            <person name="Peng M."/>
            <person name="Yang Y."/>
        </authorList>
    </citation>
    <scope>NUCLEOTIDE SEQUENCE</scope>
    <source>
        <tissue evidence="2">Spear leaf of Hainan Tall coconut</tissue>
    </source>
</reference>
<keyword evidence="3" id="KW-1185">Reference proteome</keyword>
<gene>
    <name evidence="2" type="ORF">COCNU_06G004660</name>
</gene>